<accession>A0ABU0YIF4</accession>
<dbReference type="Proteomes" id="UP001230156">
    <property type="component" value="Unassembled WGS sequence"/>
</dbReference>
<dbReference type="InterPro" id="IPR036390">
    <property type="entry name" value="WH_DNA-bd_sf"/>
</dbReference>
<sequence>MRFFHEHHHDSAEHGCVGRRGGWGGHHRHGGFFGRHGRGGGDSFRTARKLGAGDLQLLLLHLLQENPRHGYELIKELESRTNGYYSPSPGVIYPALTYLEEIGFTSVEAEGNKKLYRITETGSAFLKENQQTAEAMLNELAEIGRRFARAQKAMNEDEGAEDADEDSELGTWPLGERRYGRTGRRESIVAIMQARHDLKHALMEQFGASPEEHKRIAEILRRAAAEIRNKKA</sequence>
<dbReference type="PANTHER" id="PTHR43252:SF7">
    <property type="entry name" value="TRANSCRIPTIONAL REGULATOR YQJI"/>
    <property type="match status" value="1"/>
</dbReference>
<evidence type="ECO:0000313" key="3">
    <source>
        <dbReference type="EMBL" id="MDQ7247487.1"/>
    </source>
</evidence>
<dbReference type="PANTHER" id="PTHR43252">
    <property type="entry name" value="TRANSCRIPTIONAL REGULATOR YQJI"/>
    <property type="match status" value="1"/>
</dbReference>
<keyword evidence="4" id="KW-1185">Reference proteome</keyword>
<dbReference type="RefSeq" id="WP_379954888.1">
    <property type="nucleotide sequence ID" value="NZ_JAUYVI010000002.1"/>
</dbReference>
<evidence type="ECO:0000256" key="1">
    <source>
        <dbReference type="SAM" id="MobiDB-lite"/>
    </source>
</evidence>
<feature type="region of interest" description="Disordered" evidence="1">
    <location>
        <begin position="151"/>
        <end position="176"/>
    </location>
</feature>
<comment type="caution">
    <text evidence="3">The sequence shown here is derived from an EMBL/GenBank/DDBJ whole genome shotgun (WGS) entry which is preliminary data.</text>
</comment>
<organism evidence="3 4">
    <name type="scientific">Dongia sedimenti</name>
    <dbReference type="NCBI Taxonomy" id="3064282"/>
    <lineage>
        <taxon>Bacteria</taxon>
        <taxon>Pseudomonadati</taxon>
        <taxon>Pseudomonadota</taxon>
        <taxon>Alphaproteobacteria</taxon>
        <taxon>Rhodospirillales</taxon>
        <taxon>Dongiaceae</taxon>
        <taxon>Dongia</taxon>
    </lineage>
</organism>
<feature type="compositionally biased region" description="Acidic residues" evidence="1">
    <location>
        <begin position="156"/>
        <end position="168"/>
    </location>
</feature>
<name>A0ABU0YIF4_9PROT</name>
<dbReference type="EMBL" id="JAUYVI010000002">
    <property type="protein sequence ID" value="MDQ7247487.1"/>
    <property type="molecule type" value="Genomic_DNA"/>
</dbReference>
<evidence type="ECO:0000259" key="2">
    <source>
        <dbReference type="Pfam" id="PF03551"/>
    </source>
</evidence>
<feature type="region of interest" description="Disordered" evidence="1">
    <location>
        <begin position="1"/>
        <end position="20"/>
    </location>
</feature>
<feature type="domain" description="Transcription regulator PadR N-terminal" evidence="2">
    <location>
        <begin position="59"/>
        <end position="128"/>
    </location>
</feature>
<reference evidence="4" key="1">
    <citation type="submission" date="2023-08" db="EMBL/GenBank/DDBJ databases">
        <title>Rhodospirillaceae gen. nov., a novel taxon isolated from the Yangtze River Yuezi River estuary sludge.</title>
        <authorList>
            <person name="Ruan L."/>
        </authorList>
    </citation>
    <scope>NUCLEOTIDE SEQUENCE [LARGE SCALE GENOMIC DNA]</scope>
    <source>
        <strain evidence="4">R-7</strain>
    </source>
</reference>
<proteinExistence type="predicted"/>
<dbReference type="SUPFAM" id="SSF46785">
    <property type="entry name" value="Winged helix' DNA-binding domain"/>
    <property type="match status" value="1"/>
</dbReference>
<dbReference type="Gene3D" id="1.10.10.10">
    <property type="entry name" value="Winged helix-like DNA-binding domain superfamily/Winged helix DNA-binding domain"/>
    <property type="match status" value="1"/>
</dbReference>
<dbReference type="InterPro" id="IPR036388">
    <property type="entry name" value="WH-like_DNA-bd_sf"/>
</dbReference>
<evidence type="ECO:0000313" key="4">
    <source>
        <dbReference type="Proteomes" id="UP001230156"/>
    </source>
</evidence>
<gene>
    <name evidence="3" type="ORF">Q8A70_07400</name>
</gene>
<dbReference type="Pfam" id="PF03551">
    <property type="entry name" value="PadR"/>
    <property type="match status" value="1"/>
</dbReference>
<dbReference type="InterPro" id="IPR005149">
    <property type="entry name" value="Tscrpt_reg_PadR_N"/>
</dbReference>
<protein>
    <submittedName>
        <fullName evidence="3">PadR family transcriptional regulator</fullName>
    </submittedName>
</protein>